<evidence type="ECO:0000313" key="2">
    <source>
        <dbReference type="EMBL" id="KAF8885870.1"/>
    </source>
</evidence>
<dbReference type="Proteomes" id="UP000724874">
    <property type="component" value="Unassembled WGS sequence"/>
</dbReference>
<comment type="caution">
    <text evidence="2">The sequence shown here is derived from an EMBL/GenBank/DDBJ whole genome shotgun (WGS) entry which is preliminary data.</text>
</comment>
<keyword evidence="3" id="KW-1185">Reference proteome</keyword>
<dbReference type="EMBL" id="JADNYJ010000099">
    <property type="protein sequence ID" value="KAF8885870.1"/>
    <property type="molecule type" value="Genomic_DNA"/>
</dbReference>
<feature type="compositionally biased region" description="Basic residues" evidence="1">
    <location>
        <begin position="16"/>
        <end position="25"/>
    </location>
</feature>
<name>A0A9P5NH34_GYMJU</name>
<reference evidence="2" key="1">
    <citation type="submission" date="2020-11" db="EMBL/GenBank/DDBJ databases">
        <authorList>
            <consortium name="DOE Joint Genome Institute"/>
            <person name="Ahrendt S."/>
            <person name="Riley R."/>
            <person name="Andreopoulos W."/>
            <person name="LaButti K."/>
            <person name="Pangilinan J."/>
            <person name="Ruiz-duenas F.J."/>
            <person name="Barrasa J.M."/>
            <person name="Sanchez-Garcia M."/>
            <person name="Camarero S."/>
            <person name="Miyauchi S."/>
            <person name="Serrano A."/>
            <person name="Linde D."/>
            <person name="Babiker R."/>
            <person name="Drula E."/>
            <person name="Ayuso-Fernandez I."/>
            <person name="Pacheco R."/>
            <person name="Padilla G."/>
            <person name="Ferreira P."/>
            <person name="Barriuso J."/>
            <person name="Kellner H."/>
            <person name="Castanera R."/>
            <person name="Alfaro M."/>
            <person name="Ramirez L."/>
            <person name="Pisabarro A.G."/>
            <person name="Kuo A."/>
            <person name="Tritt A."/>
            <person name="Lipzen A."/>
            <person name="He G."/>
            <person name="Yan M."/>
            <person name="Ng V."/>
            <person name="Cullen D."/>
            <person name="Martin F."/>
            <person name="Rosso M.-N."/>
            <person name="Henrissat B."/>
            <person name="Hibbett D."/>
            <person name="Martinez A.T."/>
            <person name="Grigoriev I.V."/>
        </authorList>
    </citation>
    <scope>NUCLEOTIDE SEQUENCE</scope>
    <source>
        <strain evidence="2">AH 44721</strain>
    </source>
</reference>
<feature type="region of interest" description="Disordered" evidence="1">
    <location>
        <begin position="16"/>
        <end position="41"/>
    </location>
</feature>
<protein>
    <submittedName>
        <fullName evidence="2">Uncharacterized protein</fullName>
    </submittedName>
</protein>
<accession>A0A9P5NH34</accession>
<evidence type="ECO:0000256" key="1">
    <source>
        <dbReference type="SAM" id="MobiDB-lite"/>
    </source>
</evidence>
<sequence length="294" mass="33171">MPTVTFSSLPLPKIGKAWRKHHRSSSPHSETQPLLERPFEESRRDSFLGWNPSQRSRWTKLPDLARDDELYALSAAIVPKLLNAERRESSDHRAGAKNISTIHVHVPPPSPRKVNSSLSSIPNRSKIYLGRTRGSKSRLRANQPIMVQLRIDHRAYQPKGFLPPPLSPIKEDSEFEEGRYHDSYKTPRIPPGLHGIKEELEEGEEEEDLAQQQCDISHNLAATINPFDDFFGLEYEEMDLADISLLKDALPSASGGVNVEDGDGLALKEFVNSKQVQISMHQSLHSEQTVEYSV</sequence>
<proteinExistence type="predicted"/>
<gene>
    <name evidence="2" type="ORF">CPB84DRAFT_1788006</name>
</gene>
<organism evidence="2 3">
    <name type="scientific">Gymnopilus junonius</name>
    <name type="common">Spectacular rustgill mushroom</name>
    <name type="synonym">Gymnopilus spectabilis subsp. junonius</name>
    <dbReference type="NCBI Taxonomy" id="109634"/>
    <lineage>
        <taxon>Eukaryota</taxon>
        <taxon>Fungi</taxon>
        <taxon>Dikarya</taxon>
        <taxon>Basidiomycota</taxon>
        <taxon>Agaricomycotina</taxon>
        <taxon>Agaricomycetes</taxon>
        <taxon>Agaricomycetidae</taxon>
        <taxon>Agaricales</taxon>
        <taxon>Agaricineae</taxon>
        <taxon>Hymenogastraceae</taxon>
        <taxon>Gymnopilus</taxon>
    </lineage>
</organism>
<dbReference type="AlphaFoldDB" id="A0A9P5NH34"/>
<evidence type="ECO:0000313" key="3">
    <source>
        <dbReference type="Proteomes" id="UP000724874"/>
    </source>
</evidence>